<reference evidence="3" key="1">
    <citation type="journal article" date="2024" name="BMC Genomics">
        <title>Functional annotation of a divergent genome using sequence and structure-based similarity.</title>
        <authorList>
            <person name="Svedberg D."/>
            <person name="Winiger R.R."/>
            <person name="Berg A."/>
            <person name="Sharma H."/>
            <person name="Tellgren-Roth C."/>
            <person name="Debrunner-Vossbrinck B.A."/>
            <person name="Vossbrinck C.R."/>
            <person name="Barandun J."/>
        </authorList>
    </citation>
    <scope>NUCLEOTIDE SEQUENCE</scope>
    <source>
        <strain evidence="3">Illinois isolate</strain>
    </source>
</reference>
<accession>A0AAX4J872</accession>
<dbReference type="GeneID" id="90539993"/>
<keyword evidence="4" id="KW-1185">Reference proteome</keyword>
<evidence type="ECO:0000256" key="1">
    <source>
        <dbReference type="SAM" id="MobiDB-lite"/>
    </source>
</evidence>
<name>A0AAX4J872_9MICR</name>
<keyword evidence="2" id="KW-0812">Transmembrane</keyword>
<proteinExistence type="predicted"/>
<evidence type="ECO:0000313" key="4">
    <source>
        <dbReference type="Proteomes" id="UP001334084"/>
    </source>
</evidence>
<gene>
    <name evidence="3" type="ORF">VNE69_01128</name>
</gene>
<evidence type="ECO:0000256" key="2">
    <source>
        <dbReference type="SAM" id="Phobius"/>
    </source>
</evidence>
<dbReference type="EMBL" id="CP142726">
    <property type="protein sequence ID" value="WUR02190.1"/>
    <property type="molecule type" value="Genomic_DNA"/>
</dbReference>
<sequence length="83" mass="10167">MPEFFDKFLKLFTDFASAVYTLLLILTIGLVIMGIYLITRPTESERFEQRLREERLLREEREREERERKEREKREKEGKEGKV</sequence>
<evidence type="ECO:0000313" key="3">
    <source>
        <dbReference type="EMBL" id="WUR02190.1"/>
    </source>
</evidence>
<feature type="transmembrane region" description="Helical" evidence="2">
    <location>
        <begin position="15"/>
        <end position="38"/>
    </location>
</feature>
<dbReference type="RefSeq" id="XP_065328335.1">
    <property type="nucleotide sequence ID" value="XM_065472263.1"/>
</dbReference>
<protein>
    <submittedName>
        <fullName evidence="3">Membrane protein</fullName>
    </submittedName>
</protein>
<organism evidence="3 4">
    <name type="scientific">Vairimorpha necatrix</name>
    <dbReference type="NCBI Taxonomy" id="6039"/>
    <lineage>
        <taxon>Eukaryota</taxon>
        <taxon>Fungi</taxon>
        <taxon>Fungi incertae sedis</taxon>
        <taxon>Microsporidia</taxon>
        <taxon>Nosematidae</taxon>
        <taxon>Vairimorpha</taxon>
    </lineage>
</organism>
<keyword evidence="2" id="KW-0472">Membrane</keyword>
<dbReference type="AlphaFoldDB" id="A0AAX4J872"/>
<keyword evidence="2" id="KW-1133">Transmembrane helix</keyword>
<dbReference type="Proteomes" id="UP001334084">
    <property type="component" value="Chromosome 1"/>
</dbReference>
<dbReference type="KEGG" id="vnx:VNE69_01128"/>
<feature type="region of interest" description="Disordered" evidence="1">
    <location>
        <begin position="60"/>
        <end position="83"/>
    </location>
</feature>